<evidence type="ECO:0000313" key="1">
    <source>
        <dbReference type="EMBL" id="NWC84174.1"/>
    </source>
</evidence>
<dbReference type="RefSeq" id="WP_177011336.1">
    <property type="nucleotide sequence ID" value="NZ_JACARV010000127.1"/>
</dbReference>
<accession>A0A7Y7ZI05</accession>
<dbReference type="EMBL" id="JACARV010000127">
    <property type="protein sequence ID" value="NWC84174.1"/>
    <property type="molecule type" value="Genomic_DNA"/>
</dbReference>
<proteinExistence type="predicted"/>
<protein>
    <submittedName>
        <fullName evidence="1">Uncharacterized protein</fullName>
    </submittedName>
</protein>
<dbReference type="Proteomes" id="UP000542695">
    <property type="component" value="Unassembled WGS sequence"/>
</dbReference>
<name>A0A7Y7ZI05_PSEPU</name>
<comment type="caution">
    <text evidence="1">The sequence shown here is derived from an EMBL/GenBank/DDBJ whole genome shotgun (WGS) entry which is preliminary data.</text>
</comment>
<sequence>MQNRYVCTYNDTTVGLKTSVSAADLREAASRFFTTVGIRLGFASGMPTGLLQEIPVGSQHDHAVARDGWSLQINLSTSDQGEESRTFSAPELNTILAALRFYQEAGMADAANRSAHIQDIATGGGEEICLDDEAIDELCERINVTTEPSSLPAPVVIIRNTDGGEILVQANHAVKVIYLEDDKTGEDGPGLVVLNDIEMWQQQFDVLPSDLRDIISRLNVAEDAVE</sequence>
<evidence type="ECO:0000313" key="2">
    <source>
        <dbReference type="Proteomes" id="UP000542695"/>
    </source>
</evidence>
<gene>
    <name evidence="1" type="ORF">HX798_28395</name>
</gene>
<organism evidence="1 2">
    <name type="scientific">Pseudomonas putida</name>
    <name type="common">Arthrobacter siderocapsulatus</name>
    <dbReference type="NCBI Taxonomy" id="303"/>
    <lineage>
        <taxon>Bacteria</taxon>
        <taxon>Pseudomonadati</taxon>
        <taxon>Pseudomonadota</taxon>
        <taxon>Gammaproteobacteria</taxon>
        <taxon>Pseudomonadales</taxon>
        <taxon>Pseudomonadaceae</taxon>
        <taxon>Pseudomonas</taxon>
    </lineage>
</organism>
<reference evidence="1 2" key="1">
    <citation type="submission" date="2020-04" db="EMBL/GenBank/DDBJ databases">
        <title>Molecular characterization of pseudomonads from Agaricus bisporus reveal novel blotch 2 pathogens in Western Europe.</title>
        <authorList>
            <person name="Taparia T."/>
            <person name="Krijger M."/>
            <person name="Haynes E."/>
            <person name="Elpinstone J.G."/>
            <person name="Noble R."/>
            <person name="Van Der Wolf J."/>
        </authorList>
    </citation>
    <scope>NUCLEOTIDE SEQUENCE [LARGE SCALE GENOMIC DNA]</scope>
    <source>
        <strain evidence="1 2">P7765</strain>
    </source>
</reference>
<dbReference type="AlphaFoldDB" id="A0A7Y7ZI05"/>